<evidence type="ECO:0000313" key="4">
    <source>
        <dbReference type="Proteomes" id="UP000655994"/>
    </source>
</evidence>
<dbReference type="EMBL" id="JAEMOP010000009">
    <property type="protein sequence ID" value="MBJ7316798.1"/>
    <property type="molecule type" value="Genomic_DNA"/>
</dbReference>
<evidence type="ECO:0000313" key="3">
    <source>
        <dbReference type="Proteomes" id="UP000621390"/>
    </source>
</evidence>
<dbReference type="EMBL" id="JAEMOS010000002">
    <property type="protein sequence ID" value="MBJ7265528.1"/>
    <property type="molecule type" value="Genomic_DNA"/>
</dbReference>
<comment type="caution">
    <text evidence="2">The sequence shown here is derived from an EMBL/GenBank/DDBJ whole genome shotgun (WGS) entry which is preliminary data.</text>
</comment>
<organism evidence="2 3">
    <name type="scientific">Idiomarina abyssalis</name>
    <dbReference type="NCBI Taxonomy" id="86102"/>
    <lineage>
        <taxon>Bacteria</taxon>
        <taxon>Pseudomonadati</taxon>
        <taxon>Pseudomonadota</taxon>
        <taxon>Gammaproteobacteria</taxon>
        <taxon>Alteromonadales</taxon>
        <taxon>Idiomarinaceae</taxon>
        <taxon>Idiomarina</taxon>
    </lineage>
</organism>
<accession>A0A8I1GEZ3</accession>
<dbReference type="AlphaFoldDB" id="A0A8I1GEZ3"/>
<dbReference type="RefSeq" id="WP_199493381.1">
    <property type="nucleotide sequence ID" value="NZ_JAEMOP010000009.1"/>
</dbReference>
<dbReference type="Proteomes" id="UP000621390">
    <property type="component" value="Unassembled WGS sequence"/>
</dbReference>
<sequence>MNNSNIYGTPVNDEVDPNRMSIPVNGVGEILINRTHEGLIVDVFGLGEASHSLASIALMNEDVLNSYADAVQDKVCMLDRTICIDEEDVAQYFDNRLSVEEAAIEYLKGYEFDPSTLIPLKGWTNKLIFTEKSVVAYLSLTPEVAKVLPCNEADFFMTNDGVVIFSLELSDGSVNLFPVLGDYAQEILSRQTIFGNILRSGELSPSIKQELHRIGFSLASVGDSCYDFVNEFSPLNSSSTRGNHNSFAVRASFNVENSQLDLSVGLKSADGFDSEVRVISTDSLVNDEDKDLRAMVRRELSHIHKQIPSFPLYLMSQKYGSTFNDLLNSLDELSILLQKTPE</sequence>
<gene>
    <name evidence="1" type="ORF">JHC10_01085</name>
    <name evidence="2" type="ORF">JHC11_12455</name>
</gene>
<keyword evidence="4" id="KW-1185">Reference proteome</keyword>
<evidence type="ECO:0000313" key="1">
    <source>
        <dbReference type="EMBL" id="MBJ7265528.1"/>
    </source>
</evidence>
<reference evidence="2 4" key="1">
    <citation type="submission" date="2020-09" db="EMBL/GenBank/DDBJ databases">
        <title>Draft Genomes of Bacterial Isolates from North Pond Shallow Sediments.</title>
        <authorList>
            <person name="Kiel Reese B."/>
            <person name="Mullis M."/>
            <person name="Weisend R.E."/>
        </authorList>
    </citation>
    <scope>NUCLEOTIDE SEQUENCE</scope>
    <source>
        <strain evidence="2">KJE-2</strain>
        <strain evidence="1 4">KJE-3</strain>
    </source>
</reference>
<evidence type="ECO:0000313" key="2">
    <source>
        <dbReference type="EMBL" id="MBJ7316798.1"/>
    </source>
</evidence>
<proteinExistence type="predicted"/>
<dbReference type="Proteomes" id="UP000655994">
    <property type="component" value="Unassembled WGS sequence"/>
</dbReference>
<name>A0A8I1GEZ3_9GAMM</name>
<protein>
    <submittedName>
        <fullName evidence="2">Uncharacterized protein</fullName>
    </submittedName>
</protein>